<name>A0A1I7ZHH6_9BILA</name>
<sequence>MASVIAMDYNLTTTVHMLPSYFNNAITVICSILPSLAPNIFILVVGINSSVIRDKFRNSIVTMTIGNLFAAIVPLGFHLLYFYFYYTGAPINFLLCSFLRRFTTFSYTPMLAGSCLVAVERFYGVCLNKMFSRGKLLLLTASLWFYPFLVFLSQMTSSKVRIEDICGPTKGAHFTWLLDINTGLFIGYPIVAFGLNAAILMYLSRNSKKLVVA</sequence>
<dbReference type="WBParaSite" id="L893_g26254.t1">
    <property type="protein sequence ID" value="L893_g26254.t1"/>
    <property type="gene ID" value="L893_g26254"/>
</dbReference>
<dbReference type="Proteomes" id="UP000095287">
    <property type="component" value="Unplaced"/>
</dbReference>
<feature type="transmembrane region" description="Helical" evidence="1">
    <location>
        <begin position="60"/>
        <end position="84"/>
    </location>
</feature>
<feature type="transmembrane region" description="Helical" evidence="1">
    <location>
        <begin position="136"/>
        <end position="155"/>
    </location>
</feature>
<feature type="transmembrane region" description="Helical" evidence="1">
    <location>
        <begin position="25"/>
        <end position="48"/>
    </location>
</feature>
<keyword evidence="1" id="KW-1133">Transmembrane helix</keyword>
<reference evidence="3" key="1">
    <citation type="submission" date="2016-11" db="UniProtKB">
        <authorList>
            <consortium name="WormBaseParasite"/>
        </authorList>
    </citation>
    <scope>IDENTIFICATION</scope>
</reference>
<protein>
    <submittedName>
        <fullName evidence="3">G_PROTEIN_RECEP_F1_2 domain-containing protein</fullName>
    </submittedName>
</protein>
<feature type="transmembrane region" description="Helical" evidence="1">
    <location>
        <begin position="185"/>
        <end position="203"/>
    </location>
</feature>
<dbReference type="AlphaFoldDB" id="A0A1I7ZHH6"/>
<evidence type="ECO:0000256" key="1">
    <source>
        <dbReference type="SAM" id="Phobius"/>
    </source>
</evidence>
<keyword evidence="1" id="KW-0812">Transmembrane</keyword>
<keyword evidence="2" id="KW-1185">Reference proteome</keyword>
<evidence type="ECO:0000313" key="3">
    <source>
        <dbReference type="WBParaSite" id="L893_g26254.t1"/>
    </source>
</evidence>
<feature type="transmembrane region" description="Helical" evidence="1">
    <location>
        <begin position="104"/>
        <end position="124"/>
    </location>
</feature>
<dbReference type="InterPro" id="IPR010601">
    <property type="entry name" value="DUF1182"/>
</dbReference>
<dbReference type="PANTHER" id="PTHR38614">
    <property type="entry name" value="PROTEIN CBG09954"/>
    <property type="match status" value="1"/>
</dbReference>
<keyword evidence="1" id="KW-0472">Membrane</keyword>
<accession>A0A1I7ZHH6</accession>
<proteinExistence type="predicted"/>
<organism evidence="2 3">
    <name type="scientific">Steinernema glaseri</name>
    <dbReference type="NCBI Taxonomy" id="37863"/>
    <lineage>
        <taxon>Eukaryota</taxon>
        <taxon>Metazoa</taxon>
        <taxon>Ecdysozoa</taxon>
        <taxon>Nematoda</taxon>
        <taxon>Chromadorea</taxon>
        <taxon>Rhabditida</taxon>
        <taxon>Tylenchina</taxon>
        <taxon>Panagrolaimomorpha</taxon>
        <taxon>Strongyloidoidea</taxon>
        <taxon>Steinernematidae</taxon>
        <taxon>Steinernema</taxon>
    </lineage>
</organism>
<dbReference type="PANTHER" id="PTHR38614:SF1">
    <property type="entry name" value="G_PROTEIN_RECEP_F1_2 DOMAIN-CONTAINING PROTEIN"/>
    <property type="match status" value="1"/>
</dbReference>
<evidence type="ECO:0000313" key="2">
    <source>
        <dbReference type="Proteomes" id="UP000095287"/>
    </source>
</evidence>